<dbReference type="Pfam" id="PF09991">
    <property type="entry name" value="DUF2232"/>
    <property type="match status" value="1"/>
</dbReference>
<feature type="transmembrane region" description="Helical" evidence="1">
    <location>
        <begin position="104"/>
        <end position="123"/>
    </location>
</feature>
<keyword evidence="1" id="KW-0472">Membrane</keyword>
<keyword evidence="1" id="KW-0812">Transmembrane</keyword>
<accession>A0ABX7W1F6</accession>
<dbReference type="InterPro" id="IPR018710">
    <property type="entry name" value="DUF2232"/>
</dbReference>
<feature type="transmembrane region" description="Helical" evidence="1">
    <location>
        <begin position="14"/>
        <end position="47"/>
    </location>
</feature>
<organism evidence="2 3">
    <name type="scientific">Sediminibacillus dalangtanensis</name>
    <dbReference type="NCBI Taxonomy" id="2729421"/>
    <lineage>
        <taxon>Bacteria</taxon>
        <taxon>Bacillati</taxon>
        <taxon>Bacillota</taxon>
        <taxon>Bacilli</taxon>
        <taxon>Bacillales</taxon>
        <taxon>Bacillaceae</taxon>
        <taxon>Sediminibacillus</taxon>
    </lineage>
</organism>
<gene>
    <name evidence="2" type="ORF">ERJ70_18925</name>
</gene>
<sequence>MTSQNVIIEGAITAVLYLLLMFLTLFIPIIEILTLFILPVPVIVFAARFGGKRAAGLFVLLALASSLFLTHYSLPLVLLTGIGGLMTGIAIHQRLTAYETWARGTVGFVIGLLLTFLAVQGLFQINIVQEMNQAINDSIAQSQEMLKDLGMTFNQENVDTLLEQMRQIVNLLPVILVVMALVLGLISQWIGYRVIGWLDKDKTTLRFPPFRQFRLPVGLVWIYFAALVVTWVSGDPDSIWHIGAVNVTNLAGLLVALQGLSFVFFYVNQKGMSVAVPIIVIVLTVLFPFIGLYLLRILGIIDLGFSLRDRINFDKK</sequence>
<protein>
    <submittedName>
        <fullName evidence="2">DUF2232 domain-containing protein</fullName>
    </submittedName>
</protein>
<dbReference type="EMBL" id="CP046956">
    <property type="protein sequence ID" value="QTN01172.1"/>
    <property type="molecule type" value="Genomic_DNA"/>
</dbReference>
<proteinExistence type="predicted"/>
<dbReference type="Proteomes" id="UP000665043">
    <property type="component" value="Chromosome"/>
</dbReference>
<dbReference type="PANTHER" id="PTHR41324:SF1">
    <property type="entry name" value="DUF2232 DOMAIN-CONTAINING PROTEIN"/>
    <property type="match status" value="1"/>
</dbReference>
<name>A0ABX7W1F6_9BACI</name>
<reference evidence="2 3" key="1">
    <citation type="submission" date="2019-12" db="EMBL/GenBank/DDBJ databases">
        <title>The whole genome sequencing of a strain isolated from a Mars analog, Dalangtan Playa.</title>
        <authorList>
            <person name="Huang T."/>
        </authorList>
    </citation>
    <scope>NUCLEOTIDE SEQUENCE [LARGE SCALE GENOMIC DNA]</scope>
    <source>
        <strain evidence="2 3">DP4-553-S</strain>
    </source>
</reference>
<feature type="transmembrane region" description="Helical" evidence="1">
    <location>
        <begin position="171"/>
        <end position="192"/>
    </location>
</feature>
<evidence type="ECO:0000256" key="1">
    <source>
        <dbReference type="SAM" id="Phobius"/>
    </source>
</evidence>
<feature type="transmembrane region" description="Helical" evidence="1">
    <location>
        <begin position="54"/>
        <end position="70"/>
    </location>
</feature>
<evidence type="ECO:0000313" key="3">
    <source>
        <dbReference type="Proteomes" id="UP000665043"/>
    </source>
</evidence>
<feature type="transmembrane region" description="Helical" evidence="1">
    <location>
        <begin position="239"/>
        <end position="267"/>
    </location>
</feature>
<keyword evidence="3" id="KW-1185">Reference proteome</keyword>
<dbReference type="RefSeq" id="WP_209366295.1">
    <property type="nucleotide sequence ID" value="NZ_CP046956.1"/>
</dbReference>
<evidence type="ECO:0000313" key="2">
    <source>
        <dbReference type="EMBL" id="QTN01172.1"/>
    </source>
</evidence>
<feature type="transmembrane region" description="Helical" evidence="1">
    <location>
        <begin position="213"/>
        <end position="233"/>
    </location>
</feature>
<feature type="transmembrane region" description="Helical" evidence="1">
    <location>
        <begin position="274"/>
        <end position="295"/>
    </location>
</feature>
<keyword evidence="1" id="KW-1133">Transmembrane helix</keyword>
<dbReference type="PANTHER" id="PTHR41324">
    <property type="entry name" value="MEMBRANE PROTEIN-RELATED"/>
    <property type="match status" value="1"/>
</dbReference>